<name>V6M5E6_9EUKA</name>
<keyword evidence="4" id="KW-1185">Reference proteome</keyword>
<evidence type="ECO:0000313" key="3">
    <source>
        <dbReference type="EMBL" id="KAH0573667.1"/>
    </source>
</evidence>
<accession>V6M5E6</accession>
<dbReference type="EMBL" id="KI545981">
    <property type="protein sequence ID" value="EST48584.1"/>
    <property type="molecule type" value="Genomic_DNA"/>
</dbReference>
<evidence type="ECO:0000256" key="1">
    <source>
        <dbReference type="SAM" id="MobiDB-lite"/>
    </source>
</evidence>
<organism evidence="2">
    <name type="scientific">Spironucleus salmonicida</name>
    <dbReference type="NCBI Taxonomy" id="348837"/>
    <lineage>
        <taxon>Eukaryota</taxon>
        <taxon>Metamonada</taxon>
        <taxon>Diplomonadida</taxon>
        <taxon>Hexamitidae</taxon>
        <taxon>Hexamitinae</taxon>
        <taxon>Spironucleus</taxon>
    </lineage>
</organism>
<reference evidence="2 3" key="1">
    <citation type="journal article" date="2014" name="PLoS Genet.">
        <title>The Genome of Spironucleus salmonicida Highlights a Fish Pathogen Adapted to Fluctuating Environments.</title>
        <authorList>
            <person name="Xu F."/>
            <person name="Jerlstrom-Hultqvist J."/>
            <person name="Einarsson E."/>
            <person name="Astvaldsson A."/>
            <person name="Svard S.G."/>
            <person name="Andersson J.O."/>
        </authorList>
    </citation>
    <scope>NUCLEOTIDE SEQUENCE</scope>
    <source>
        <strain evidence="3">ATCC 50377</strain>
    </source>
</reference>
<gene>
    <name evidence="2" type="ORF">SS50377_11195</name>
    <name evidence="3" type="ORF">SS50377_23602</name>
</gene>
<dbReference type="VEuPathDB" id="GiardiaDB:SS50377_23602"/>
<proteinExistence type="predicted"/>
<feature type="compositionally biased region" description="Polar residues" evidence="1">
    <location>
        <begin position="86"/>
        <end position="95"/>
    </location>
</feature>
<reference evidence="3" key="2">
    <citation type="submission" date="2020-12" db="EMBL/GenBank/DDBJ databases">
        <title>New Spironucleus salmonicida genome in near-complete chromosomes.</title>
        <authorList>
            <person name="Xu F."/>
            <person name="Kurt Z."/>
            <person name="Jimenez-Gonzalez A."/>
            <person name="Astvaldsson A."/>
            <person name="Andersson J.O."/>
            <person name="Svard S.G."/>
        </authorList>
    </citation>
    <scope>NUCLEOTIDE SEQUENCE</scope>
    <source>
        <strain evidence="3">ATCC 50377</strain>
    </source>
</reference>
<evidence type="ECO:0000313" key="2">
    <source>
        <dbReference type="EMBL" id="EST48584.1"/>
    </source>
</evidence>
<feature type="region of interest" description="Disordered" evidence="1">
    <location>
        <begin position="62"/>
        <end position="100"/>
    </location>
</feature>
<dbReference type="AlphaFoldDB" id="V6M5E6"/>
<evidence type="ECO:0000313" key="4">
    <source>
        <dbReference type="Proteomes" id="UP000018208"/>
    </source>
</evidence>
<sequence>MQNQQKILTRIQKQKQAIDTITQIAMAQLNNNYLAIQQIAPDYTNDKNIIPHLIGDLVHSREGPTAKPIRQTSQSNPKLPCKNKNETPQNTNQLLKKQVNPRAQKENLLLSTQNKQQNVTTDREAAKLPIKQISSDASFQKEAVSPREIVQKCDNPEVSLGQVIEKDSFMRQNGDIQTQSQYINKSISVVSVQTDQDDKYIYNQDKQTNLVNQENQHDTSCNNCDLILQDKLDIYSLQLEQFFMPAELHHCRCDNYKNCICGCDGRQFILNDILDENSLQEINSSAPNFFKAIQPHQCGQYRLTQQVPIENQIESLITLFPDLNLQNNQNSDDSSWEGLIKQSGYMQGHTPKNQITEHNYRDKVQQVNQYPKQMSLIKDQNIQIIDKEVYISQCRNMNDLEWKQTVRLNGYQIQ</sequence>
<dbReference type="EMBL" id="AUWU02000004">
    <property type="protein sequence ID" value="KAH0573667.1"/>
    <property type="molecule type" value="Genomic_DNA"/>
</dbReference>
<dbReference type="Proteomes" id="UP000018208">
    <property type="component" value="Unassembled WGS sequence"/>
</dbReference>
<protein>
    <submittedName>
        <fullName evidence="2">Uncharacterized protein</fullName>
    </submittedName>
</protein>